<evidence type="ECO:0000313" key="1">
    <source>
        <dbReference type="EMBL" id="KAG2251038.1"/>
    </source>
</evidence>
<evidence type="ECO:0000313" key="2">
    <source>
        <dbReference type="Proteomes" id="UP000886595"/>
    </source>
</evidence>
<accession>A0A8X7PHE2</accession>
<dbReference type="EMBL" id="JAAMPC010000016">
    <property type="protein sequence ID" value="KAG2251038.1"/>
    <property type="molecule type" value="Genomic_DNA"/>
</dbReference>
<organism evidence="1 2">
    <name type="scientific">Brassica carinata</name>
    <name type="common">Ethiopian mustard</name>
    <name type="synonym">Abyssinian cabbage</name>
    <dbReference type="NCBI Taxonomy" id="52824"/>
    <lineage>
        <taxon>Eukaryota</taxon>
        <taxon>Viridiplantae</taxon>
        <taxon>Streptophyta</taxon>
        <taxon>Embryophyta</taxon>
        <taxon>Tracheophyta</taxon>
        <taxon>Spermatophyta</taxon>
        <taxon>Magnoliopsida</taxon>
        <taxon>eudicotyledons</taxon>
        <taxon>Gunneridae</taxon>
        <taxon>Pentapetalae</taxon>
        <taxon>rosids</taxon>
        <taxon>malvids</taxon>
        <taxon>Brassicales</taxon>
        <taxon>Brassicaceae</taxon>
        <taxon>Brassiceae</taxon>
        <taxon>Brassica</taxon>
    </lineage>
</organism>
<proteinExistence type="predicted"/>
<name>A0A8X7PHE2_BRACI</name>
<comment type="caution">
    <text evidence="1">The sequence shown here is derived from an EMBL/GenBank/DDBJ whole genome shotgun (WGS) entry which is preliminary data.</text>
</comment>
<dbReference type="Proteomes" id="UP000886595">
    <property type="component" value="Unassembled WGS sequence"/>
</dbReference>
<dbReference type="OrthoDB" id="1925431at2759"/>
<dbReference type="AlphaFoldDB" id="A0A8X7PHE2"/>
<gene>
    <name evidence="1" type="ORF">Bca52824_081174</name>
</gene>
<protein>
    <submittedName>
        <fullName evidence="1">Uncharacterized protein</fullName>
    </submittedName>
</protein>
<keyword evidence="2" id="KW-1185">Reference proteome</keyword>
<reference evidence="1 2" key="1">
    <citation type="submission" date="2020-02" db="EMBL/GenBank/DDBJ databases">
        <authorList>
            <person name="Ma Q."/>
            <person name="Huang Y."/>
            <person name="Song X."/>
            <person name="Pei D."/>
        </authorList>
    </citation>
    <scope>NUCLEOTIDE SEQUENCE [LARGE SCALE GENOMIC DNA]</scope>
    <source>
        <strain evidence="1">Sxm20200214</strain>
        <tissue evidence="1">Leaf</tissue>
    </source>
</reference>
<sequence length="152" mass="16918">MAGNNPCMVLISGRNNKNQSPGSLNAELLTLLVWMGVHPKVFPDCMHTSVRRAVVELRQVLRVTLLLVFLAGMPIVPCDNYFWRKGWATRWVGFPPSQLISLPPIPGITGSPIPNIPRNSQDTIGNMGILHLLVSHIPFEVRRVSRFDEASL</sequence>